<dbReference type="InterPro" id="IPR019561">
    <property type="entry name" value="Translocon_Sec61/SecY_plug_dom"/>
</dbReference>
<dbReference type="GO" id="GO:0008270">
    <property type="term" value="F:zinc ion binding"/>
    <property type="evidence" value="ECO:0007669"/>
    <property type="project" value="UniProtKB-KW"/>
</dbReference>
<evidence type="ECO:0000256" key="13">
    <source>
        <dbReference type="ARBA" id="ARBA00023136"/>
    </source>
</evidence>
<keyword evidence="12 14" id="KW-0238">DNA-binding</keyword>
<dbReference type="PROSITE" id="PS00755">
    <property type="entry name" value="SECY_1"/>
    <property type="match status" value="1"/>
</dbReference>
<dbReference type="EMBL" id="CARXXK010000001">
    <property type="protein sequence ID" value="CAI6351449.1"/>
    <property type="molecule type" value="Genomic_DNA"/>
</dbReference>
<dbReference type="Pfam" id="PF00344">
    <property type="entry name" value="SecY"/>
    <property type="match status" value="1"/>
</dbReference>
<dbReference type="AlphaFoldDB" id="A0AAV0W6J1"/>
<dbReference type="NCBIfam" id="TIGR00967">
    <property type="entry name" value="3a0501s007"/>
    <property type="match status" value="1"/>
</dbReference>
<evidence type="ECO:0000256" key="10">
    <source>
        <dbReference type="ARBA" id="ARBA00022989"/>
    </source>
</evidence>
<dbReference type="GO" id="GO:0005789">
    <property type="term" value="C:endoplasmic reticulum membrane"/>
    <property type="evidence" value="ECO:0007669"/>
    <property type="project" value="UniProtKB-SubCell"/>
</dbReference>
<evidence type="ECO:0000259" key="18">
    <source>
        <dbReference type="PROSITE" id="PS50950"/>
    </source>
</evidence>
<evidence type="ECO:0000256" key="14">
    <source>
        <dbReference type="PROSITE-ProRule" id="PRU00309"/>
    </source>
</evidence>
<proteinExistence type="inferred from homology"/>
<comment type="caution">
    <text evidence="19">The sequence shown here is derived from an EMBL/GenBank/DDBJ whole genome shotgun (WGS) entry which is preliminary data.</text>
</comment>
<feature type="transmembrane region" description="Helical" evidence="17">
    <location>
        <begin position="399"/>
        <end position="420"/>
    </location>
</feature>
<keyword evidence="4 15" id="KW-0812">Transmembrane</keyword>
<evidence type="ECO:0000256" key="2">
    <source>
        <dbReference type="ARBA" id="ARBA00005751"/>
    </source>
</evidence>
<evidence type="ECO:0000256" key="4">
    <source>
        <dbReference type="ARBA" id="ARBA00022692"/>
    </source>
</evidence>
<dbReference type="SMART" id="SM00980">
    <property type="entry name" value="THAP"/>
    <property type="match status" value="1"/>
</dbReference>
<feature type="transmembrane region" description="Helical" evidence="17">
    <location>
        <begin position="597"/>
        <end position="615"/>
    </location>
</feature>
<dbReference type="InterPro" id="IPR023201">
    <property type="entry name" value="SecY_dom_sf"/>
</dbReference>
<dbReference type="InterPro" id="IPR030659">
    <property type="entry name" value="SecY_CS"/>
</dbReference>
<dbReference type="PROSITE" id="PS00756">
    <property type="entry name" value="SECY_2"/>
    <property type="match status" value="1"/>
</dbReference>
<organism evidence="19 20">
    <name type="scientific">Macrosiphum euphorbiae</name>
    <name type="common">potato aphid</name>
    <dbReference type="NCBI Taxonomy" id="13131"/>
    <lineage>
        <taxon>Eukaryota</taxon>
        <taxon>Metazoa</taxon>
        <taxon>Ecdysozoa</taxon>
        <taxon>Arthropoda</taxon>
        <taxon>Hexapoda</taxon>
        <taxon>Insecta</taxon>
        <taxon>Pterygota</taxon>
        <taxon>Neoptera</taxon>
        <taxon>Paraneoptera</taxon>
        <taxon>Hemiptera</taxon>
        <taxon>Sternorrhyncha</taxon>
        <taxon>Aphidomorpha</taxon>
        <taxon>Aphidoidea</taxon>
        <taxon>Aphididae</taxon>
        <taxon>Macrosiphini</taxon>
        <taxon>Macrosiphum</taxon>
    </lineage>
</organism>
<evidence type="ECO:0000256" key="12">
    <source>
        <dbReference type="ARBA" id="ARBA00023125"/>
    </source>
</evidence>
<gene>
    <name evidence="19" type="ORF">MEUPH1_LOCUS7794</name>
</gene>
<evidence type="ECO:0000256" key="11">
    <source>
        <dbReference type="ARBA" id="ARBA00023010"/>
    </source>
</evidence>
<keyword evidence="10 17" id="KW-1133">Transmembrane helix</keyword>
<dbReference type="InterPro" id="IPR002208">
    <property type="entry name" value="SecY/SEC61-alpha"/>
</dbReference>
<comment type="subcellular location">
    <subcellularLocation>
        <location evidence="1">Endoplasmic reticulum membrane</location>
        <topology evidence="1">Multi-pass membrane protein</topology>
    </subcellularLocation>
    <subcellularLocation>
        <location evidence="15">Membrane</location>
        <topology evidence="15">Multi-pass membrane protein</topology>
    </subcellularLocation>
</comment>
<keyword evidence="3 15" id="KW-0813">Transport</keyword>
<feature type="transmembrane region" description="Helical" evidence="17">
    <location>
        <begin position="518"/>
        <end position="537"/>
    </location>
</feature>
<feature type="transmembrane region" description="Helical" evidence="17">
    <location>
        <begin position="275"/>
        <end position="294"/>
    </location>
</feature>
<dbReference type="GO" id="GO:0003677">
    <property type="term" value="F:DNA binding"/>
    <property type="evidence" value="ECO:0007669"/>
    <property type="project" value="UniProtKB-UniRule"/>
</dbReference>
<dbReference type="InterPro" id="IPR038441">
    <property type="entry name" value="THAP_Znf_sf"/>
</dbReference>
<keyword evidence="5" id="KW-0479">Metal-binding</keyword>
<feature type="transmembrane region" description="Helical" evidence="17">
    <location>
        <begin position="189"/>
        <end position="211"/>
    </location>
</feature>
<accession>A0AAV0W6J1</accession>
<feature type="transmembrane region" description="Helical" evidence="17">
    <location>
        <begin position="440"/>
        <end position="461"/>
    </location>
</feature>
<evidence type="ECO:0000256" key="1">
    <source>
        <dbReference type="ARBA" id="ARBA00004477"/>
    </source>
</evidence>
<evidence type="ECO:0000313" key="20">
    <source>
        <dbReference type="Proteomes" id="UP001160148"/>
    </source>
</evidence>
<evidence type="ECO:0000256" key="6">
    <source>
        <dbReference type="ARBA" id="ARBA00022771"/>
    </source>
</evidence>
<evidence type="ECO:0000313" key="19">
    <source>
        <dbReference type="EMBL" id="CAI6351449.1"/>
    </source>
</evidence>
<dbReference type="SUPFAM" id="SSF103491">
    <property type="entry name" value="Preprotein translocase SecY subunit"/>
    <property type="match status" value="1"/>
</dbReference>
<keyword evidence="6 14" id="KW-0863">Zinc-finger</keyword>
<feature type="transmembrane region" description="Helical" evidence="17">
    <location>
        <begin position="300"/>
        <end position="322"/>
    </location>
</feature>
<evidence type="ECO:0000256" key="16">
    <source>
        <dbReference type="RuleBase" id="RU004349"/>
    </source>
</evidence>
<evidence type="ECO:0000256" key="9">
    <source>
        <dbReference type="ARBA" id="ARBA00022927"/>
    </source>
</evidence>
<evidence type="ECO:0000256" key="5">
    <source>
        <dbReference type="ARBA" id="ARBA00022723"/>
    </source>
</evidence>
<evidence type="ECO:0000256" key="15">
    <source>
        <dbReference type="RuleBase" id="RU003484"/>
    </source>
</evidence>
<dbReference type="PROSITE" id="PS50950">
    <property type="entry name" value="ZF_THAP"/>
    <property type="match status" value="1"/>
</dbReference>
<keyword evidence="20" id="KW-1185">Reference proteome</keyword>
<dbReference type="Pfam" id="PF10559">
    <property type="entry name" value="Plug_translocon"/>
    <property type="match status" value="1"/>
</dbReference>
<dbReference type="SMART" id="SM00692">
    <property type="entry name" value="DM3"/>
    <property type="match status" value="1"/>
</dbReference>
<feature type="transmembrane region" description="Helical" evidence="17">
    <location>
        <begin position="231"/>
        <end position="254"/>
    </location>
</feature>
<dbReference type="NCBIfam" id="NF006341">
    <property type="entry name" value="PRK08568.1-5"/>
    <property type="match status" value="1"/>
</dbReference>
<dbReference type="PANTHER" id="PTHR10906">
    <property type="entry name" value="SECY/SEC61-ALPHA FAMILY MEMBER"/>
    <property type="match status" value="1"/>
</dbReference>
<dbReference type="FunFam" id="1.10.3370.10:FF:000002">
    <property type="entry name" value="Transport Sec61 subunit alpha isoform 2"/>
    <property type="match status" value="1"/>
</dbReference>
<keyword evidence="9 15" id="KW-0653">Protein transport</keyword>
<dbReference type="Gene3D" id="1.10.3370.10">
    <property type="entry name" value="SecY subunit domain"/>
    <property type="match status" value="1"/>
</dbReference>
<evidence type="ECO:0000256" key="7">
    <source>
        <dbReference type="ARBA" id="ARBA00022824"/>
    </source>
</evidence>
<keyword evidence="7" id="KW-0256">Endoplasmic reticulum</keyword>
<evidence type="ECO:0000256" key="17">
    <source>
        <dbReference type="SAM" id="Phobius"/>
    </source>
</evidence>
<comment type="similarity">
    <text evidence="2 16">Belongs to the SecY/SEC61-alpha family.</text>
</comment>
<reference evidence="19 20" key="1">
    <citation type="submission" date="2023-01" db="EMBL/GenBank/DDBJ databases">
        <authorList>
            <person name="Whitehead M."/>
        </authorList>
    </citation>
    <scope>NUCLEOTIDE SEQUENCE [LARGE SCALE GENOMIC DNA]</scope>
</reference>
<evidence type="ECO:0000256" key="8">
    <source>
        <dbReference type="ARBA" id="ARBA00022833"/>
    </source>
</evidence>
<keyword evidence="11 15" id="KW-0811">Translocation</keyword>
<sequence length="633" mass="70289">MPSCLVCGRTENLNSKSANISFHRFPTKDNIREKWDNFLVENYLNPKDVTKYSVICSLHFEKSCFVMKQHRKLLYKHVFPSIVVGRIKYAKQSFTETTKTVPVTVPETINKKNDILHFDKTLVKVSSISDVELGVFPLDETSTLSKPKDCHEHKSITMGFKFLEVIKPFCSILPEIAKPERKIQFREKVLWTAITLFIFLVCCQIPLFGIMSSDSADPFYWIRVILASNRGTLMELGISPIVTSGLIMQLLAGAKIIEVGDTPKDRALFNGAQKLFGMVITVGQAIVYVMTGMYGDPSEIGAGVCLLIIIQLFVAGLIVLLLDELLQKGYGLGSGISLFIATNICETIVWKAFSPTTVNTGRGTEFEGAVIALFHLLATRQDKVRALREAFYRQNLPNLMNLLATVLVFAIVIYFQGFRVDLPIKSARYRGQYSSYPIKLFYTSNIPIILQSALVSNLYVISQMLAVKFHGNILVNLLGVWADVGGGGPARAYPVGGLCYYLSPPENLSHIAEDPIHAILYIVFMLGSCAFFSKTWIEVSGSSAKDVAKQLKEQQMVMRGHRDNSMIHELNRYIPTAAAFGGLCIGALSVLADFMGAIGSGTGILLAVTIIYQYFEIFVKEQSEMGGMSTLLF</sequence>
<keyword evidence="8" id="KW-0862">Zinc</keyword>
<dbReference type="Proteomes" id="UP001160148">
    <property type="component" value="Unassembled WGS sequence"/>
</dbReference>
<dbReference type="Pfam" id="PF05485">
    <property type="entry name" value="THAP"/>
    <property type="match status" value="1"/>
</dbReference>
<name>A0AAV0W6J1_9HEMI</name>
<dbReference type="SUPFAM" id="SSF57716">
    <property type="entry name" value="Glucocorticoid receptor-like (DNA-binding domain)"/>
    <property type="match status" value="1"/>
</dbReference>
<dbReference type="Gene3D" id="6.20.210.20">
    <property type="entry name" value="THAP domain"/>
    <property type="match status" value="1"/>
</dbReference>
<protein>
    <recommendedName>
        <fullName evidence="18">THAP-type domain-containing protein</fullName>
    </recommendedName>
</protein>
<feature type="transmembrane region" description="Helical" evidence="17">
    <location>
        <begin position="573"/>
        <end position="591"/>
    </location>
</feature>
<keyword evidence="13 17" id="KW-0472">Membrane</keyword>
<dbReference type="GO" id="GO:0015031">
    <property type="term" value="P:protein transport"/>
    <property type="evidence" value="ECO:0007669"/>
    <property type="project" value="UniProtKB-KW"/>
</dbReference>
<feature type="domain" description="THAP-type" evidence="18">
    <location>
        <begin position="1"/>
        <end position="83"/>
    </location>
</feature>
<evidence type="ECO:0000256" key="3">
    <source>
        <dbReference type="ARBA" id="ARBA00022448"/>
    </source>
</evidence>
<dbReference type="InterPro" id="IPR006612">
    <property type="entry name" value="THAP_Znf"/>
</dbReference>